<dbReference type="InterPro" id="IPR007345">
    <property type="entry name" value="Polysacch_pyruvyl_Trfase"/>
</dbReference>
<dbReference type="EC" id="2.-.-.-" evidence="2"/>
<proteinExistence type="predicted"/>
<dbReference type="GO" id="GO:0016740">
    <property type="term" value="F:transferase activity"/>
    <property type="evidence" value="ECO:0007669"/>
    <property type="project" value="UniProtKB-KW"/>
</dbReference>
<dbReference type="AlphaFoldDB" id="A0A6N3GTJ6"/>
<dbReference type="RefSeq" id="WP_118146198.1">
    <property type="nucleotide sequence ID" value="NZ_CACRUT010000031.1"/>
</dbReference>
<name>A0A6N3GTJ6_9BACT</name>
<keyword evidence="2" id="KW-0808">Transferase</keyword>
<accession>A0A6N3GTJ6</accession>
<evidence type="ECO:0000313" key="2">
    <source>
        <dbReference type="EMBL" id="VYU67854.1"/>
    </source>
</evidence>
<sequence>MDVQTKILQLRNNIAQSLKMVIGRKCILLDVPYYHNIGDVLIWKGEMSFLSEHHIQCLYNASYETCTFPEIAKDVTVLFNGGGNLGDIYPEHMDFLQKVLSRYLDNRIVICPQTVYYEDKFRMDNDFKSLLQHKDLYFCARDKFTFDMLAEYFGDRTLLLPDMAFCIPEVDLQKYTLEETKTKLTIERKDCESLSGRVKSNEEGYVSDWPTFEHSFHRTTFLNKVLKRVSDAHIPYISKHSNIFWNYYFVHYFAEAIFKEGVRFISPYREVETTRLHGCILSILLGKKITLIDNSYGKNGNFYNTWLSDLDNVTLNPK</sequence>
<protein>
    <submittedName>
        <fullName evidence="2">Pyruvyl transferase EpsO</fullName>
        <ecNumber evidence="2">2.-.-.-</ecNumber>
    </submittedName>
</protein>
<gene>
    <name evidence="2" type="primary">epsO</name>
    <name evidence="2" type="ORF">PCLFYP37_00612</name>
</gene>
<dbReference type="EMBL" id="CACRUT010000031">
    <property type="protein sequence ID" value="VYU67854.1"/>
    <property type="molecule type" value="Genomic_DNA"/>
</dbReference>
<reference evidence="2" key="1">
    <citation type="submission" date="2019-11" db="EMBL/GenBank/DDBJ databases">
        <authorList>
            <person name="Feng L."/>
        </authorList>
    </citation>
    <scope>NUCLEOTIDE SEQUENCE</scope>
    <source>
        <strain evidence="2">PclaraLFYP37</strain>
    </source>
</reference>
<evidence type="ECO:0000259" key="1">
    <source>
        <dbReference type="Pfam" id="PF04230"/>
    </source>
</evidence>
<feature type="domain" description="Polysaccharide pyruvyl transferase" evidence="1">
    <location>
        <begin position="36"/>
        <end position="295"/>
    </location>
</feature>
<organism evidence="2">
    <name type="scientific">Paraprevotella clara</name>
    <dbReference type="NCBI Taxonomy" id="454154"/>
    <lineage>
        <taxon>Bacteria</taxon>
        <taxon>Pseudomonadati</taxon>
        <taxon>Bacteroidota</taxon>
        <taxon>Bacteroidia</taxon>
        <taxon>Bacteroidales</taxon>
        <taxon>Prevotellaceae</taxon>
        <taxon>Paraprevotella</taxon>
    </lineage>
</organism>
<dbReference type="Pfam" id="PF04230">
    <property type="entry name" value="PS_pyruv_trans"/>
    <property type="match status" value="1"/>
</dbReference>